<organism evidence="2 3">
    <name type="scientific">Candidatus Aphodenecus pullistercoris</name>
    <dbReference type="NCBI Taxonomy" id="2840669"/>
    <lineage>
        <taxon>Bacteria</taxon>
        <taxon>Pseudomonadati</taxon>
        <taxon>Spirochaetota</taxon>
        <taxon>Spirochaetia</taxon>
        <taxon>Spirochaetales</taxon>
        <taxon>Candidatus Aphodenecus</taxon>
    </lineage>
</organism>
<keyword evidence="2" id="KW-0808">Transferase</keyword>
<comment type="caution">
    <text evidence="2">The sequence shown here is derived from an EMBL/GenBank/DDBJ whole genome shotgun (WGS) entry which is preliminary data.</text>
</comment>
<dbReference type="EMBL" id="JADIMU010000037">
    <property type="protein sequence ID" value="MBO8443260.1"/>
    <property type="molecule type" value="Genomic_DNA"/>
</dbReference>
<dbReference type="SUPFAM" id="SSF53335">
    <property type="entry name" value="S-adenosyl-L-methionine-dependent methyltransferases"/>
    <property type="match status" value="1"/>
</dbReference>
<dbReference type="CDD" id="cd02440">
    <property type="entry name" value="AdoMet_MTases"/>
    <property type="match status" value="1"/>
</dbReference>
<dbReference type="Gene3D" id="3.40.50.150">
    <property type="entry name" value="Vaccinia Virus protein VP39"/>
    <property type="match status" value="1"/>
</dbReference>
<evidence type="ECO:0000259" key="1">
    <source>
        <dbReference type="Pfam" id="PF08241"/>
    </source>
</evidence>
<evidence type="ECO:0000313" key="2">
    <source>
        <dbReference type="EMBL" id="MBO8443260.1"/>
    </source>
</evidence>
<proteinExistence type="predicted"/>
<reference evidence="2" key="2">
    <citation type="journal article" date="2021" name="PeerJ">
        <title>Extensive microbial diversity within the chicken gut microbiome revealed by metagenomics and culture.</title>
        <authorList>
            <person name="Gilroy R."/>
            <person name="Ravi A."/>
            <person name="Getino M."/>
            <person name="Pursley I."/>
            <person name="Horton D.L."/>
            <person name="Alikhan N.F."/>
            <person name="Baker D."/>
            <person name="Gharbi K."/>
            <person name="Hall N."/>
            <person name="Watson M."/>
            <person name="Adriaenssens E.M."/>
            <person name="Foster-Nyarko E."/>
            <person name="Jarju S."/>
            <person name="Secka A."/>
            <person name="Antonio M."/>
            <person name="Oren A."/>
            <person name="Chaudhuri R.R."/>
            <person name="La Ragione R."/>
            <person name="Hildebrand F."/>
            <person name="Pallen M.J."/>
        </authorList>
    </citation>
    <scope>NUCLEOTIDE SEQUENCE</scope>
    <source>
        <strain evidence="2">11167</strain>
    </source>
</reference>
<dbReference type="Proteomes" id="UP000823633">
    <property type="component" value="Unassembled WGS sequence"/>
</dbReference>
<dbReference type="Pfam" id="PF08241">
    <property type="entry name" value="Methyltransf_11"/>
    <property type="match status" value="1"/>
</dbReference>
<gene>
    <name evidence="2" type="ORF">IAC42_05820</name>
</gene>
<feature type="domain" description="Methyltransferase type 11" evidence="1">
    <location>
        <begin position="63"/>
        <end position="158"/>
    </location>
</feature>
<dbReference type="InterPro" id="IPR029063">
    <property type="entry name" value="SAM-dependent_MTases_sf"/>
</dbReference>
<accession>A0A9D9EAL1</accession>
<protein>
    <submittedName>
        <fullName evidence="2">Class I SAM-dependent methyltransferase</fullName>
    </submittedName>
</protein>
<dbReference type="GO" id="GO:0008757">
    <property type="term" value="F:S-adenosylmethionine-dependent methyltransferase activity"/>
    <property type="evidence" value="ECO:0007669"/>
    <property type="project" value="InterPro"/>
</dbReference>
<name>A0A9D9EAL1_9SPIR</name>
<reference evidence="2" key="1">
    <citation type="submission" date="2020-10" db="EMBL/GenBank/DDBJ databases">
        <authorList>
            <person name="Gilroy R."/>
        </authorList>
    </citation>
    <scope>NUCLEOTIDE SEQUENCE</scope>
    <source>
        <strain evidence="2">11167</strain>
    </source>
</reference>
<sequence length="248" mass="27501">MKYQDINAQTITGWIADGWQWGRPIDHETFMRAKAGDWNIVLTPTIPVPRSWFGPLEGRKVLGLASGGGQQMPILTAAGAQCTVLDYTKAQLESEKLVAQREGYSIDIVQADMTEPLPFEDGSFDLVVNPVSLCYVEKVEPILRECWRILSDGGRLLIAFDNGMNFITDEGDEEKIVRGLPFNPLVDESLLVEGDGIQFSHSFTEQIGGLARAGFVIRDCYEDTNGYGRLHELGIPSFWAVFAQKASL</sequence>
<dbReference type="AlphaFoldDB" id="A0A9D9EAL1"/>
<keyword evidence="2" id="KW-0489">Methyltransferase</keyword>
<dbReference type="GO" id="GO:0032259">
    <property type="term" value="P:methylation"/>
    <property type="evidence" value="ECO:0007669"/>
    <property type="project" value="UniProtKB-KW"/>
</dbReference>
<dbReference type="InterPro" id="IPR013216">
    <property type="entry name" value="Methyltransf_11"/>
</dbReference>
<evidence type="ECO:0000313" key="3">
    <source>
        <dbReference type="Proteomes" id="UP000823633"/>
    </source>
</evidence>